<proteinExistence type="predicted"/>
<dbReference type="RefSeq" id="WP_128631096.1">
    <property type="nucleotide sequence ID" value="NZ_RRCN01000001.1"/>
</dbReference>
<accession>A0A3P3U3U0</accession>
<gene>
    <name evidence="3" type="ORF">EHV15_10225</name>
</gene>
<feature type="domain" description="ApeA N-terminal" evidence="2">
    <location>
        <begin position="8"/>
        <end position="267"/>
    </location>
</feature>
<comment type="caution">
    <text evidence="3">The sequence shown here is derived from an EMBL/GenBank/DDBJ whole genome shotgun (WGS) entry which is preliminary data.</text>
</comment>
<name>A0A3P3U3U0_9BACL</name>
<evidence type="ECO:0000259" key="2">
    <source>
        <dbReference type="Pfam" id="PF18862"/>
    </source>
</evidence>
<evidence type="ECO:0000313" key="4">
    <source>
        <dbReference type="Proteomes" id="UP000267017"/>
    </source>
</evidence>
<keyword evidence="4" id="KW-1185">Reference proteome</keyword>
<protein>
    <submittedName>
        <fullName evidence="3">Uncharacterized protein</fullName>
    </submittedName>
</protein>
<sequence>MDILPKQRGVFFMSDTPDQKLKGSLSFSQEDGGFLEIDGVFDQTLKRVFNYSVIHGELSDGTLVTLFDCLVKSFPSFQTSTSNCSYIVNFIVEGGQYCTKEEVILHSLKIEYSNLSDWIMIHGFQFSKNFSDKKFSVDYTLPKPIELYKTSEYNLSICFSASLPRLEHVQKEAAITQETYFLIESESMKLDASLSISYDIENFLSFAMITKRKIAYPKKIYGTTKDDARIQIYYKLASKDDKEISWFDMLFTYPQIKEQFPKLISTWLTKADLLRPVYGLFLGIVYEPKLLIEKKFLNLIHSLEVFHRRTRYGLDLPKEEHENRLRSIYEQLVNNEHLSWLKEKLIFSNEISLRSRLQQLLAEFPILEEYLGDKKDKFISKVVRTRNYYTHYDKQLEKKALKGIDLFEIQKELQILILGCLLKEIGFNTDLTSELMERYARSIGIKLKSTSEEDLLKNADEYLQELGSPTDN</sequence>
<evidence type="ECO:0000313" key="3">
    <source>
        <dbReference type="EMBL" id="RRJ63253.1"/>
    </source>
</evidence>
<dbReference type="AlphaFoldDB" id="A0A3P3U3U0"/>
<feature type="domain" description="Apea-like HEPN" evidence="1">
    <location>
        <begin position="297"/>
        <end position="430"/>
    </location>
</feature>
<dbReference type="Pfam" id="PF18862">
    <property type="entry name" value="ApeA_NTD1"/>
    <property type="match status" value="1"/>
</dbReference>
<dbReference type="Pfam" id="PF18739">
    <property type="entry name" value="HEPN_Apea"/>
    <property type="match status" value="1"/>
</dbReference>
<dbReference type="Proteomes" id="UP000267017">
    <property type="component" value="Unassembled WGS sequence"/>
</dbReference>
<organism evidence="3 4">
    <name type="scientific">Paenibacillus oralis</name>
    <dbReference type="NCBI Taxonomy" id="2490856"/>
    <lineage>
        <taxon>Bacteria</taxon>
        <taxon>Bacillati</taxon>
        <taxon>Bacillota</taxon>
        <taxon>Bacilli</taxon>
        <taxon>Bacillales</taxon>
        <taxon>Paenibacillaceae</taxon>
        <taxon>Paenibacillus</taxon>
    </lineage>
</organism>
<dbReference type="OrthoDB" id="6198809at2"/>
<reference evidence="3 4" key="1">
    <citation type="submission" date="2018-11" db="EMBL/GenBank/DDBJ databases">
        <title>Genome sequencing of Paenibacillus sp. KCOM 3021 (= ChDC PVNT-B20).</title>
        <authorList>
            <person name="Kook J.-K."/>
            <person name="Park S.-N."/>
            <person name="Lim Y.K."/>
        </authorList>
    </citation>
    <scope>NUCLEOTIDE SEQUENCE [LARGE SCALE GENOMIC DNA]</scope>
    <source>
        <strain evidence="3 4">KCOM 3021</strain>
    </source>
</reference>
<evidence type="ECO:0000259" key="1">
    <source>
        <dbReference type="Pfam" id="PF18739"/>
    </source>
</evidence>
<dbReference type="InterPro" id="IPR041223">
    <property type="entry name" value="ApeA_NTD"/>
</dbReference>
<dbReference type="EMBL" id="RRCN01000001">
    <property type="protein sequence ID" value="RRJ63253.1"/>
    <property type="molecule type" value="Genomic_DNA"/>
</dbReference>
<dbReference type="InterPro" id="IPR041229">
    <property type="entry name" value="HEPN_Apea"/>
</dbReference>